<sequence length="69" mass="7342">MPSVLAVLVLLLSLSPADSRRPPTTTASSFTYVTAQSVHDALAVGDGLKSVQPYPKDCLTGTCEWYLMA</sequence>
<keyword evidence="1" id="KW-0732">Signal</keyword>
<feature type="signal peptide" evidence="1">
    <location>
        <begin position="1"/>
        <end position="19"/>
    </location>
</feature>
<protein>
    <submittedName>
        <fullName evidence="2">Uncharacterized protein</fullName>
    </submittedName>
</protein>
<dbReference type="VEuPathDB" id="AmoebaDB:ACA1_278160"/>
<evidence type="ECO:0000256" key="1">
    <source>
        <dbReference type="SAM" id="SignalP"/>
    </source>
</evidence>
<organism evidence="2 3">
    <name type="scientific">Acanthamoeba castellanii (strain ATCC 30010 / Neff)</name>
    <dbReference type="NCBI Taxonomy" id="1257118"/>
    <lineage>
        <taxon>Eukaryota</taxon>
        <taxon>Amoebozoa</taxon>
        <taxon>Discosea</taxon>
        <taxon>Longamoebia</taxon>
        <taxon>Centramoebida</taxon>
        <taxon>Acanthamoebidae</taxon>
        <taxon>Acanthamoeba</taxon>
    </lineage>
</organism>
<dbReference type="GeneID" id="14921757"/>
<evidence type="ECO:0000313" key="3">
    <source>
        <dbReference type="Proteomes" id="UP000011083"/>
    </source>
</evidence>
<dbReference type="RefSeq" id="XP_004344628.1">
    <property type="nucleotide sequence ID" value="XM_004344578.1"/>
</dbReference>
<dbReference type="KEGG" id="acan:ACA1_278160"/>
<accession>L8H6V9</accession>
<reference evidence="2 3" key="1">
    <citation type="journal article" date="2013" name="Genome Biol.">
        <title>Genome of Acanthamoeba castellanii highlights extensive lateral gene transfer and early evolution of tyrosine kinase signaling.</title>
        <authorList>
            <person name="Clarke M."/>
            <person name="Lohan A.J."/>
            <person name="Liu B."/>
            <person name="Lagkouvardos I."/>
            <person name="Roy S."/>
            <person name="Zafar N."/>
            <person name="Bertelli C."/>
            <person name="Schilde C."/>
            <person name="Kianianmomeni A."/>
            <person name="Burglin T.R."/>
            <person name="Frech C."/>
            <person name="Turcotte B."/>
            <person name="Kopec K.O."/>
            <person name="Synnott J.M."/>
            <person name="Choo C."/>
            <person name="Paponov I."/>
            <person name="Finkler A."/>
            <person name="Soon Heng Tan C."/>
            <person name="Hutchins A.P."/>
            <person name="Weinmeier T."/>
            <person name="Rattei T."/>
            <person name="Chu J.S."/>
            <person name="Gimenez G."/>
            <person name="Irimia M."/>
            <person name="Rigden D.J."/>
            <person name="Fitzpatrick D.A."/>
            <person name="Lorenzo-Morales J."/>
            <person name="Bateman A."/>
            <person name="Chiu C.H."/>
            <person name="Tang P."/>
            <person name="Hegemann P."/>
            <person name="Fromm H."/>
            <person name="Raoult D."/>
            <person name="Greub G."/>
            <person name="Miranda-Saavedra D."/>
            <person name="Chen N."/>
            <person name="Nash P."/>
            <person name="Ginger M.L."/>
            <person name="Horn M."/>
            <person name="Schaap P."/>
            <person name="Caler L."/>
            <person name="Loftus B."/>
        </authorList>
    </citation>
    <scope>NUCLEOTIDE SEQUENCE [LARGE SCALE GENOMIC DNA]</scope>
    <source>
        <strain evidence="2 3">Neff</strain>
    </source>
</reference>
<dbReference type="AlphaFoldDB" id="L8H6V9"/>
<dbReference type="Proteomes" id="UP000011083">
    <property type="component" value="Unassembled WGS sequence"/>
</dbReference>
<gene>
    <name evidence="2" type="ORF">ACA1_278160</name>
</gene>
<proteinExistence type="predicted"/>
<keyword evidence="3" id="KW-1185">Reference proteome</keyword>
<evidence type="ECO:0000313" key="2">
    <source>
        <dbReference type="EMBL" id="ELR20885.1"/>
    </source>
</evidence>
<dbReference type="EMBL" id="KB007908">
    <property type="protein sequence ID" value="ELR20885.1"/>
    <property type="molecule type" value="Genomic_DNA"/>
</dbReference>
<feature type="chain" id="PRO_5003990788" evidence="1">
    <location>
        <begin position="20"/>
        <end position="69"/>
    </location>
</feature>
<name>L8H6V9_ACACF</name>